<evidence type="ECO:0000313" key="2">
    <source>
        <dbReference type="Proteomes" id="UP000073923"/>
    </source>
</evidence>
<name>A0A147IXY0_9SPHN</name>
<dbReference type="PATRIC" id="fig|172044.3.peg.3301"/>
<gene>
    <name evidence="1" type="ORF">NS355_03150</name>
</gene>
<protein>
    <submittedName>
        <fullName evidence="1">XapX domain-containing protein</fullName>
    </submittedName>
</protein>
<reference evidence="1 2" key="1">
    <citation type="journal article" date="2016" name="Front. Microbiol.">
        <title>Genomic Resource of Rice Seed Associated Bacteria.</title>
        <authorList>
            <person name="Midha S."/>
            <person name="Bansal K."/>
            <person name="Sharma S."/>
            <person name="Kumar N."/>
            <person name="Patil P.P."/>
            <person name="Chaudhry V."/>
            <person name="Patil P.B."/>
        </authorList>
    </citation>
    <scope>NUCLEOTIDE SEQUENCE [LARGE SCALE GENOMIC DNA]</scope>
    <source>
        <strain evidence="1 2">NS355</strain>
    </source>
</reference>
<accession>A0A147IXY0</accession>
<dbReference type="Pfam" id="PF07235">
    <property type="entry name" value="DUF1427"/>
    <property type="match status" value="1"/>
</dbReference>
<dbReference type="InterPro" id="IPR009872">
    <property type="entry name" value="DUF1427"/>
</dbReference>
<comment type="caution">
    <text evidence="1">The sequence shown here is derived from an EMBL/GenBank/DDBJ whole genome shotgun (WGS) entry which is preliminary data.</text>
</comment>
<dbReference type="NCBIfam" id="TIGR03510">
    <property type="entry name" value="XapX"/>
    <property type="match status" value="1"/>
</dbReference>
<organism evidence="1 2">
    <name type="scientific">Sphingomonas yabuuchiae</name>
    <dbReference type="NCBI Taxonomy" id="172044"/>
    <lineage>
        <taxon>Bacteria</taxon>
        <taxon>Pseudomonadati</taxon>
        <taxon>Pseudomonadota</taxon>
        <taxon>Alphaproteobacteria</taxon>
        <taxon>Sphingomonadales</taxon>
        <taxon>Sphingomonadaceae</taxon>
        <taxon>Sphingomonas</taxon>
    </lineage>
</organism>
<sequence length="69" mass="6977">MKPYLLSLGAGLLVGIVYSLLGVKSPAPPVIALVGLFGILLGEQAVPVARHWIGAPASTVAAPAPDHKP</sequence>
<dbReference type="InterPro" id="IPR020017">
    <property type="entry name" value="XapX_domain"/>
</dbReference>
<dbReference type="AlphaFoldDB" id="A0A147IXY0"/>
<dbReference type="OrthoDB" id="4302993at2"/>
<proteinExistence type="predicted"/>
<dbReference type="RefSeq" id="WP_058744353.1">
    <property type="nucleotide sequence ID" value="NZ_LDTF01000009.1"/>
</dbReference>
<dbReference type="Proteomes" id="UP000073923">
    <property type="component" value="Unassembled WGS sequence"/>
</dbReference>
<evidence type="ECO:0000313" key="1">
    <source>
        <dbReference type="EMBL" id="KTW00638.1"/>
    </source>
</evidence>
<dbReference type="EMBL" id="LDTF01000009">
    <property type="protein sequence ID" value="KTW00638.1"/>
    <property type="molecule type" value="Genomic_DNA"/>
</dbReference>